<comment type="caution">
    <text evidence="1">The sequence shown here is derived from an EMBL/GenBank/DDBJ whole genome shotgun (WGS) entry which is preliminary data.</text>
</comment>
<evidence type="ECO:0000313" key="1">
    <source>
        <dbReference type="EMBL" id="KAL0184138.1"/>
    </source>
</evidence>
<dbReference type="Proteomes" id="UP001529510">
    <property type="component" value="Unassembled WGS sequence"/>
</dbReference>
<dbReference type="PANTHER" id="PTHR44117:SF1">
    <property type="entry name" value="INTRAFLAGELLAR TRANSPORT PROTEIN 88 HOMOLOG"/>
    <property type="match status" value="1"/>
</dbReference>
<dbReference type="Gene3D" id="1.25.40.10">
    <property type="entry name" value="Tetratricopeptide repeat domain"/>
    <property type="match status" value="1"/>
</dbReference>
<evidence type="ECO:0008006" key="3">
    <source>
        <dbReference type="Google" id="ProtNLM"/>
    </source>
</evidence>
<keyword evidence="2" id="KW-1185">Reference proteome</keyword>
<protein>
    <recommendedName>
        <fullName evidence="3">Tetratricopeptide repeat protein</fullName>
    </recommendedName>
</protein>
<dbReference type="AlphaFoldDB" id="A0ABD0QD73"/>
<accession>A0ABD0QD73</accession>
<dbReference type="EMBL" id="JAMKFB020000009">
    <property type="protein sequence ID" value="KAL0184138.1"/>
    <property type="molecule type" value="Genomic_DNA"/>
</dbReference>
<dbReference type="PROSITE" id="PS50293">
    <property type="entry name" value="TPR_REGION"/>
    <property type="match status" value="1"/>
</dbReference>
<evidence type="ECO:0000313" key="2">
    <source>
        <dbReference type="Proteomes" id="UP001529510"/>
    </source>
</evidence>
<dbReference type="InterPro" id="IPR011990">
    <property type="entry name" value="TPR-like_helical_dom_sf"/>
</dbReference>
<proteinExistence type="predicted"/>
<dbReference type="InterPro" id="IPR019734">
    <property type="entry name" value="TPR_rpt"/>
</dbReference>
<dbReference type="PANTHER" id="PTHR44117">
    <property type="entry name" value="INTRAFLAGELLAR TRANSPORT PROTEIN 88 HOMOLOG"/>
    <property type="match status" value="1"/>
</dbReference>
<organism evidence="1 2">
    <name type="scientific">Cirrhinus mrigala</name>
    <name type="common">Mrigala</name>
    <dbReference type="NCBI Taxonomy" id="683832"/>
    <lineage>
        <taxon>Eukaryota</taxon>
        <taxon>Metazoa</taxon>
        <taxon>Chordata</taxon>
        <taxon>Craniata</taxon>
        <taxon>Vertebrata</taxon>
        <taxon>Euteleostomi</taxon>
        <taxon>Actinopterygii</taxon>
        <taxon>Neopterygii</taxon>
        <taxon>Teleostei</taxon>
        <taxon>Ostariophysi</taxon>
        <taxon>Cypriniformes</taxon>
        <taxon>Cyprinidae</taxon>
        <taxon>Labeoninae</taxon>
        <taxon>Labeonini</taxon>
        <taxon>Cirrhinus</taxon>
    </lineage>
</organism>
<feature type="non-terminal residue" evidence="1">
    <location>
        <position position="1"/>
    </location>
</feature>
<name>A0ABD0QD73_CIRMR</name>
<gene>
    <name evidence="1" type="ORF">M9458_019834</name>
</gene>
<reference evidence="1 2" key="1">
    <citation type="submission" date="2024-05" db="EMBL/GenBank/DDBJ databases">
        <title>Genome sequencing and assembly of Indian major carp, Cirrhinus mrigala (Hamilton, 1822).</title>
        <authorList>
            <person name="Mohindra V."/>
            <person name="Chowdhury L.M."/>
            <person name="Lal K."/>
            <person name="Jena J.K."/>
        </authorList>
    </citation>
    <scope>NUCLEOTIDE SEQUENCE [LARGE SCALE GENOMIC DNA]</scope>
    <source>
        <strain evidence="1">CM1030</strain>
        <tissue evidence="1">Blood</tissue>
    </source>
</reference>
<dbReference type="Pfam" id="PF13181">
    <property type="entry name" value="TPR_8"/>
    <property type="match status" value="1"/>
</dbReference>
<sequence>YEMLEDPHQAIEWLMQLTSVTPTDAQVLAKLGDLYDNEGDKSQAFQYYYE</sequence>
<dbReference type="SUPFAM" id="SSF48452">
    <property type="entry name" value="TPR-like"/>
    <property type="match status" value="1"/>
</dbReference>
<feature type="non-terminal residue" evidence="1">
    <location>
        <position position="50"/>
    </location>
</feature>